<accession>A0A4V4H6R4</accession>
<organism evidence="1 2">
    <name type="scientific">Musa balbisiana</name>
    <name type="common">Banana</name>
    <dbReference type="NCBI Taxonomy" id="52838"/>
    <lineage>
        <taxon>Eukaryota</taxon>
        <taxon>Viridiplantae</taxon>
        <taxon>Streptophyta</taxon>
        <taxon>Embryophyta</taxon>
        <taxon>Tracheophyta</taxon>
        <taxon>Spermatophyta</taxon>
        <taxon>Magnoliopsida</taxon>
        <taxon>Liliopsida</taxon>
        <taxon>Zingiberales</taxon>
        <taxon>Musaceae</taxon>
        <taxon>Musa</taxon>
    </lineage>
</organism>
<dbReference type="AlphaFoldDB" id="A0A4V4H6R4"/>
<name>A0A4V4H6R4_MUSBA</name>
<comment type="caution">
    <text evidence="1">The sequence shown here is derived from an EMBL/GenBank/DDBJ whole genome shotgun (WGS) entry which is preliminary data.</text>
</comment>
<sequence length="81" mass="8816">MNGGDIGSCDGCSNDAIGGYHAVGVLTELGSNAHHINIKPDICNLLVQSADSPNKNPKQDVDHNKRTFFLEKKVHRQEAHH</sequence>
<evidence type="ECO:0000313" key="1">
    <source>
        <dbReference type="EMBL" id="THU60976.1"/>
    </source>
</evidence>
<gene>
    <name evidence="1" type="ORF">C4D60_Mb07t18410</name>
</gene>
<protein>
    <submittedName>
        <fullName evidence="1">Uncharacterized protein</fullName>
    </submittedName>
</protein>
<evidence type="ECO:0000313" key="2">
    <source>
        <dbReference type="Proteomes" id="UP000317650"/>
    </source>
</evidence>
<dbReference type="EMBL" id="PYDT01000005">
    <property type="protein sequence ID" value="THU60976.1"/>
    <property type="molecule type" value="Genomic_DNA"/>
</dbReference>
<keyword evidence="2" id="KW-1185">Reference proteome</keyword>
<reference evidence="1 2" key="1">
    <citation type="journal article" date="2019" name="Nat. Plants">
        <title>Genome sequencing of Musa balbisiana reveals subgenome evolution and function divergence in polyploid bananas.</title>
        <authorList>
            <person name="Yao X."/>
        </authorList>
    </citation>
    <scope>NUCLEOTIDE SEQUENCE [LARGE SCALE GENOMIC DNA]</scope>
    <source>
        <strain evidence="2">cv. DH-PKW</strain>
        <tissue evidence="1">Leaves</tissue>
    </source>
</reference>
<dbReference type="Proteomes" id="UP000317650">
    <property type="component" value="Chromosome 7"/>
</dbReference>
<proteinExistence type="predicted"/>